<feature type="domain" description="PA14" evidence="2">
    <location>
        <begin position="105"/>
        <end position="252"/>
    </location>
</feature>
<evidence type="ECO:0000313" key="3">
    <source>
        <dbReference type="EMBL" id="CUH31958.1"/>
    </source>
</evidence>
<name>A0A0M7B6B0_9RHOB</name>
<evidence type="ECO:0000256" key="1">
    <source>
        <dbReference type="SAM" id="MobiDB-lite"/>
    </source>
</evidence>
<evidence type="ECO:0000259" key="2">
    <source>
        <dbReference type="PROSITE" id="PS51820"/>
    </source>
</evidence>
<proteinExistence type="predicted"/>
<dbReference type="SUPFAM" id="SSF56988">
    <property type="entry name" value="Anthrax protective antigen"/>
    <property type="match status" value="1"/>
</dbReference>
<dbReference type="SUPFAM" id="SSF51126">
    <property type="entry name" value="Pectin lyase-like"/>
    <property type="match status" value="1"/>
</dbReference>
<feature type="region of interest" description="Disordered" evidence="1">
    <location>
        <begin position="257"/>
        <end position="299"/>
    </location>
</feature>
<dbReference type="InterPro" id="IPR011658">
    <property type="entry name" value="PA14_dom"/>
</dbReference>
<feature type="compositionally biased region" description="Low complexity" evidence="1">
    <location>
        <begin position="274"/>
        <end position="292"/>
    </location>
</feature>
<dbReference type="PROSITE" id="PS51820">
    <property type="entry name" value="PA14"/>
    <property type="match status" value="1"/>
</dbReference>
<feature type="compositionally biased region" description="Low complexity" evidence="1">
    <location>
        <begin position="1199"/>
        <end position="1218"/>
    </location>
</feature>
<keyword evidence="4" id="KW-1185">Reference proteome</keyword>
<feature type="region of interest" description="Disordered" evidence="1">
    <location>
        <begin position="84"/>
        <end position="103"/>
    </location>
</feature>
<dbReference type="Proteomes" id="UP000049455">
    <property type="component" value="Unassembled WGS sequence"/>
</dbReference>
<protein>
    <submittedName>
        <fullName evidence="3">Beta antigen</fullName>
    </submittedName>
</protein>
<dbReference type="InterPro" id="IPR011050">
    <property type="entry name" value="Pectin_lyase_fold/virulence"/>
</dbReference>
<dbReference type="STRING" id="313367.JSE7799_00925"/>
<organism evidence="3 4">
    <name type="scientific">Jannaschia seosinensis</name>
    <dbReference type="NCBI Taxonomy" id="313367"/>
    <lineage>
        <taxon>Bacteria</taxon>
        <taxon>Pseudomonadati</taxon>
        <taxon>Pseudomonadota</taxon>
        <taxon>Alphaproteobacteria</taxon>
        <taxon>Rhodobacterales</taxon>
        <taxon>Roseobacteraceae</taxon>
        <taxon>Jannaschia</taxon>
    </lineage>
</organism>
<reference evidence="3 4" key="1">
    <citation type="submission" date="2015-09" db="EMBL/GenBank/DDBJ databases">
        <authorList>
            <person name="Jackson K.R."/>
            <person name="Lunt B.L."/>
            <person name="Fisher J.N.B."/>
            <person name="Gardner A.V."/>
            <person name="Bailey M.E."/>
            <person name="Deus L.M."/>
            <person name="Earl A.S."/>
            <person name="Gibby P.D."/>
            <person name="Hartmann K.A."/>
            <person name="Liu J.E."/>
            <person name="Manci A.M."/>
            <person name="Nielsen D.A."/>
            <person name="Solomon M.B."/>
            <person name="Breakwell D.P."/>
            <person name="Burnett S.H."/>
            <person name="Grose J.H."/>
        </authorList>
    </citation>
    <scope>NUCLEOTIDE SEQUENCE [LARGE SCALE GENOMIC DNA]</scope>
    <source>
        <strain evidence="3 4">CECT 7799</strain>
    </source>
</reference>
<gene>
    <name evidence="3" type="primary">bag_1</name>
    <name evidence="3" type="ORF">JSE7799_00925</name>
</gene>
<feature type="compositionally biased region" description="Pro residues" evidence="1">
    <location>
        <begin position="1230"/>
        <end position="1240"/>
    </location>
</feature>
<feature type="region of interest" description="Disordered" evidence="1">
    <location>
        <begin position="1195"/>
        <end position="1255"/>
    </location>
</feature>
<evidence type="ECO:0000313" key="4">
    <source>
        <dbReference type="Proteomes" id="UP000049455"/>
    </source>
</evidence>
<dbReference type="SMART" id="SM00758">
    <property type="entry name" value="PA14"/>
    <property type="match status" value="1"/>
</dbReference>
<feature type="compositionally biased region" description="Low complexity" evidence="1">
    <location>
        <begin position="1241"/>
        <end position="1254"/>
    </location>
</feature>
<dbReference type="EMBL" id="CYPR01000054">
    <property type="protein sequence ID" value="CUH31958.1"/>
    <property type="molecule type" value="Genomic_DNA"/>
</dbReference>
<dbReference type="InterPro" id="IPR037524">
    <property type="entry name" value="PA14/GLEYA"/>
</dbReference>
<sequence length="1531" mass="164241">MIYQTETDLSEIRQTEDKFHHIEALQSGAETDGVRGVMGTETLRHVETQEPAGQEADPVVDEAETPVVDTPIVDETVDPVIEEPAAETPVSEEPATEEPAVVPGNFNEGLRAEYFALDGRVSSLANIDFDRTPDATGTVADLDTYKSYDPFWADGPESNFAARYTGGFEVQQAGSYTFHLTSDDGSRLSIDGQDVIGNDGLHPSRTESVTLDLDAGFHDLGVLYFEASGAQTLRLEWQGPDTDGVRGVMGVETLRHSEAQEPAGAGSDPVGDGVEAPVTETPATEEPAVEQPAPEEPVVKEAENPVAEAPVVEEPVQHPVLDPNEVAEAYSGRVTTFSPTGGNIASVEILERPDHGHLSVNPDGSLALVMTDSDYVGNLSATYAITRTDGTIETQEATITVTEGPQQSGWGTGASHYMLATDENDNVIVEHGENHRKVYISGDGLTTADIAALEGISEDSVTSWWLRDHSEYGASEDMALATSPGMGLWYRINDRGDANSNWLLLERGHEYDAGRLLPRGTSGESELNPLYVTSWGEGSAPVMLSSPKIYQNNVKNIVVQGLDFKAGALVLGQHENVIFDNVTLSGGETNMSGFNGTMSGITVRNSRVLDVWDEEPEHVTSGGEWSPHASRASGFYSSSVDGLLMEGMVIDHNGFAPDFDAEGSIEGGHPPSMYSHNVYIQASTDDVTFRDSVDMRGASFGAQFRGGVFLEDNMFLDNNIAWNTLGGDYKGAGPVGNYSLMVGNVVTSAAARGADAPRIGALDWGIRNEGLMSTLVDNIVAHANDPDDASDTVSGWSALYHGKGEDSVYADDTIIWRWGNENANTNGLDQAQLNETTIQRYTAELLGLETATIQDLADHLRGLDGTEQKAAVQDMLSYFRVGFGVEDLSRDAAETLRFIPDETGDGVRWDNRMNWDSGDLPGTVAGDNVDLGGNKVVYGGTSVVNDLEFGKAGGLSLTHGRLTVEGQLTTDADNTLDIARAGQFWTNGAAGNGTLDVDVDGGRFVNTGAFRSPVDFTAQNGQSVLATGGATFSVAEGSRLEIVGDNAKVGFDGNDGAAAILDFQERGTLSFTARDGEVGTIGEFRTGAFGEATDVMSGVDLGGAALELDLTDVALVESVRLVTVDELIGSFSSIDILGLNTRDAEIVVDYEADVVWLTLREGDGAIQLVEIGREDDVSTGYEALVSTMLEMQIGENEEQPQVPEAPAEVPAEPEAPEAPAQPEPQEPEAPEQPQPEPQEPAVPEAPEQPQVPQPRGVMEFGWANLNHNAITIDFDGEYENPVVFASIRTMNGNQPAVVRIDETDSDSMTMRLYEPENMDNWHKIETVDYVVVEAGQWELSDGTRISAGLEKVSTIEKDGVVRFDHGLEEADAVFGQHQAGDAPFWTTARIGEDDQGWHARLQVGEGLRSALSDVEISEDIGWIAFDAGDGGSADAKNFRFGTVSGVDDDVDHFDFTASEEPLTEVEGFLHGLSSLNGGDSAFSRGIGMDADGAEFFIQEETTGDRETWHIDEDVSWLSYVDQGQIYGLEIV</sequence>
<feature type="compositionally biased region" description="Low complexity" evidence="1">
    <location>
        <begin position="86"/>
        <end position="103"/>
    </location>
</feature>
<accession>A0A0M7B6B0</accession>
<dbReference type="Gene3D" id="3.90.182.10">
    <property type="entry name" value="Toxin - Anthrax Protective Antigen,domain 1"/>
    <property type="match status" value="1"/>
</dbReference>
<dbReference type="Pfam" id="PF07691">
    <property type="entry name" value="PA14"/>
    <property type="match status" value="1"/>
</dbReference>